<evidence type="ECO:0000259" key="1">
    <source>
        <dbReference type="Pfam" id="PF13091"/>
    </source>
</evidence>
<name>A0A916JNP3_9FLAO</name>
<dbReference type="EMBL" id="OU015584">
    <property type="protein sequence ID" value="CAG5083798.1"/>
    <property type="molecule type" value="Genomic_DNA"/>
</dbReference>
<feature type="domain" description="Phospholipase D-like" evidence="1">
    <location>
        <begin position="15"/>
        <end position="130"/>
    </location>
</feature>
<evidence type="ECO:0000313" key="3">
    <source>
        <dbReference type="Proteomes" id="UP000683507"/>
    </source>
</evidence>
<sequence>MAKFLRNKGLVQKITDVIEEANKELLILSPYYYISKEHLDGLKEASSKGVRIVLIYSKAELKQQEVNKLSQIRNLEVRYIENLHAKCYLNEDEAIISTMNLHEFSINHNFEMGVLFGVKQDEDNYNKVKAEIERIYKRSERRRIQDLQYGIVETITERINPKKYTEKALGFVERKFDKKHYGYCIRTGKPIPFNISKPLSLEAYQAWAQYHNYDYPEQFCHFSGESSHGETCMEYPVMRKN</sequence>
<protein>
    <recommendedName>
        <fullName evidence="1">Phospholipase D-like domain-containing protein</fullName>
    </recommendedName>
</protein>
<keyword evidence="3" id="KW-1185">Reference proteome</keyword>
<dbReference type="Proteomes" id="UP000683507">
    <property type="component" value="Chromosome"/>
</dbReference>
<dbReference type="InterPro" id="IPR025202">
    <property type="entry name" value="PLD-like_dom"/>
</dbReference>
<organism evidence="2 3">
    <name type="scientific">Parvicella tangerina</name>
    <dbReference type="NCBI Taxonomy" id="2829795"/>
    <lineage>
        <taxon>Bacteria</taxon>
        <taxon>Pseudomonadati</taxon>
        <taxon>Bacteroidota</taxon>
        <taxon>Flavobacteriia</taxon>
        <taxon>Flavobacteriales</taxon>
        <taxon>Parvicellaceae</taxon>
        <taxon>Parvicella</taxon>
    </lineage>
</organism>
<dbReference type="KEGG" id="ptan:CRYO30217_02292"/>
<dbReference type="Gene3D" id="3.30.870.10">
    <property type="entry name" value="Endonuclease Chain A"/>
    <property type="match status" value="1"/>
</dbReference>
<gene>
    <name evidence="2" type="ORF">CRYO30217_02292</name>
</gene>
<dbReference type="SUPFAM" id="SSF56024">
    <property type="entry name" value="Phospholipase D/nuclease"/>
    <property type="match status" value="1"/>
</dbReference>
<reference evidence="2" key="1">
    <citation type="submission" date="2021-04" db="EMBL/GenBank/DDBJ databases">
        <authorList>
            <person name="Rodrigo-Torres L."/>
            <person name="Arahal R. D."/>
            <person name="Lucena T."/>
        </authorList>
    </citation>
    <scope>NUCLEOTIDE SEQUENCE</scope>
    <source>
        <strain evidence="2">AS29M-1</strain>
    </source>
</reference>
<dbReference type="RefSeq" id="WP_258542523.1">
    <property type="nucleotide sequence ID" value="NZ_OU015584.1"/>
</dbReference>
<evidence type="ECO:0000313" key="2">
    <source>
        <dbReference type="EMBL" id="CAG5083798.1"/>
    </source>
</evidence>
<dbReference type="AlphaFoldDB" id="A0A916JNP3"/>
<accession>A0A916JNP3</accession>
<proteinExistence type="predicted"/>
<dbReference type="Pfam" id="PF13091">
    <property type="entry name" value="PLDc_2"/>
    <property type="match status" value="1"/>
</dbReference>